<protein>
    <recommendedName>
        <fullName evidence="4">F-box domain-containing protein</fullName>
    </recommendedName>
</protein>
<feature type="compositionally biased region" description="Polar residues" evidence="1">
    <location>
        <begin position="437"/>
        <end position="452"/>
    </location>
</feature>
<dbReference type="Proteomes" id="UP000184499">
    <property type="component" value="Unassembled WGS sequence"/>
</dbReference>
<evidence type="ECO:0008006" key="4">
    <source>
        <dbReference type="Google" id="ProtNLM"/>
    </source>
</evidence>
<dbReference type="STRING" id="767769.A0A1L9UHU1"/>
<sequence length="498" mass="56320">MERPRHIEDLADELISDILSYLLGSDFRSPEPSPTSPQGSSRSSDDGTAHAFGEKSELDRFRLVCRRFKRIGTPRKFTSFVLRFSSDEFRRLEDLLNMQLACHVRYFTYMVRPFYQGSGWSHILDGVDVDNLPVSSIHRRRLDDQKHILDSNLDLRLLRRAIAAFSSLQQVKLLRLQDEADEQLLDHIREHSLGRTTRLDWEPACTRAVTSLSISLLESNCNSVRFVGPQISPEATVRLLQAPSTSLSALGARLASLDVTFHSAAKLSTYMETLSNVFHDFFLAAKNLTTIHLGFATNAPLDLALEQIFHHVQWKRLRTLSIQGWRLGSEEIIAFIRRHRRQLRNVRLASIYLRPGGRWRDVLTVLHDEMDLLERIDLRGIDYTSHFDASTINTNTAHSADAAGPGAGSSQTPTLAIVVQPTPDMSSPHNKPFHNMDYSNSGPPGKTSRSFSEATLEQLRGHSSDVLGDNGESVSHEQRLLWEAWVLSSQRSNVHRRA</sequence>
<dbReference type="VEuPathDB" id="FungiDB:ASPBRDRAFT_676187"/>
<dbReference type="EMBL" id="KV878685">
    <property type="protein sequence ID" value="OJJ71182.1"/>
    <property type="molecule type" value="Genomic_DNA"/>
</dbReference>
<evidence type="ECO:0000256" key="1">
    <source>
        <dbReference type="SAM" id="MobiDB-lite"/>
    </source>
</evidence>
<dbReference type="GeneID" id="93581417"/>
<gene>
    <name evidence="2" type="ORF">ASPBRDRAFT_676187</name>
</gene>
<evidence type="ECO:0000313" key="3">
    <source>
        <dbReference type="Proteomes" id="UP000184499"/>
    </source>
</evidence>
<feature type="region of interest" description="Disordered" evidence="1">
    <location>
        <begin position="423"/>
        <end position="452"/>
    </location>
</feature>
<reference evidence="3" key="1">
    <citation type="journal article" date="2017" name="Genome Biol.">
        <title>Comparative genomics reveals high biological diversity and specific adaptations in the industrially and medically important fungal genus Aspergillus.</title>
        <authorList>
            <person name="de Vries R.P."/>
            <person name="Riley R."/>
            <person name="Wiebenga A."/>
            <person name="Aguilar-Osorio G."/>
            <person name="Amillis S."/>
            <person name="Uchima C.A."/>
            <person name="Anderluh G."/>
            <person name="Asadollahi M."/>
            <person name="Askin M."/>
            <person name="Barry K."/>
            <person name="Battaglia E."/>
            <person name="Bayram O."/>
            <person name="Benocci T."/>
            <person name="Braus-Stromeyer S.A."/>
            <person name="Caldana C."/>
            <person name="Canovas D."/>
            <person name="Cerqueira G.C."/>
            <person name="Chen F."/>
            <person name="Chen W."/>
            <person name="Choi C."/>
            <person name="Clum A."/>
            <person name="Dos Santos R.A."/>
            <person name="Damasio A.R."/>
            <person name="Diallinas G."/>
            <person name="Emri T."/>
            <person name="Fekete E."/>
            <person name="Flipphi M."/>
            <person name="Freyberg S."/>
            <person name="Gallo A."/>
            <person name="Gournas C."/>
            <person name="Habgood R."/>
            <person name="Hainaut M."/>
            <person name="Harispe M.L."/>
            <person name="Henrissat B."/>
            <person name="Hilden K.S."/>
            <person name="Hope R."/>
            <person name="Hossain A."/>
            <person name="Karabika E."/>
            <person name="Karaffa L."/>
            <person name="Karanyi Z."/>
            <person name="Krasevec N."/>
            <person name="Kuo A."/>
            <person name="Kusch H."/>
            <person name="LaButti K."/>
            <person name="Lagendijk E.L."/>
            <person name="Lapidus A."/>
            <person name="Levasseur A."/>
            <person name="Lindquist E."/>
            <person name="Lipzen A."/>
            <person name="Logrieco A.F."/>
            <person name="MacCabe A."/>
            <person name="Maekelae M.R."/>
            <person name="Malavazi I."/>
            <person name="Melin P."/>
            <person name="Meyer V."/>
            <person name="Mielnichuk N."/>
            <person name="Miskei M."/>
            <person name="Molnar A.P."/>
            <person name="Mule G."/>
            <person name="Ngan C.Y."/>
            <person name="Orejas M."/>
            <person name="Orosz E."/>
            <person name="Ouedraogo J.P."/>
            <person name="Overkamp K.M."/>
            <person name="Park H.-S."/>
            <person name="Perrone G."/>
            <person name="Piumi F."/>
            <person name="Punt P.J."/>
            <person name="Ram A.F."/>
            <person name="Ramon A."/>
            <person name="Rauscher S."/>
            <person name="Record E."/>
            <person name="Riano-Pachon D.M."/>
            <person name="Robert V."/>
            <person name="Roehrig J."/>
            <person name="Ruller R."/>
            <person name="Salamov A."/>
            <person name="Salih N.S."/>
            <person name="Samson R.A."/>
            <person name="Sandor E."/>
            <person name="Sanguinetti M."/>
            <person name="Schuetze T."/>
            <person name="Sepcic K."/>
            <person name="Shelest E."/>
            <person name="Sherlock G."/>
            <person name="Sophianopoulou V."/>
            <person name="Squina F.M."/>
            <person name="Sun H."/>
            <person name="Susca A."/>
            <person name="Todd R.B."/>
            <person name="Tsang A."/>
            <person name="Unkles S.E."/>
            <person name="van de Wiele N."/>
            <person name="van Rossen-Uffink D."/>
            <person name="Oliveira J.V."/>
            <person name="Vesth T.C."/>
            <person name="Visser J."/>
            <person name="Yu J.-H."/>
            <person name="Zhou M."/>
            <person name="Andersen M.R."/>
            <person name="Archer D.B."/>
            <person name="Baker S.E."/>
            <person name="Benoit I."/>
            <person name="Brakhage A.A."/>
            <person name="Braus G.H."/>
            <person name="Fischer R."/>
            <person name="Frisvad J.C."/>
            <person name="Goldman G.H."/>
            <person name="Houbraken J."/>
            <person name="Oakley B."/>
            <person name="Pocsi I."/>
            <person name="Scazzocchio C."/>
            <person name="Seiboth B."/>
            <person name="vanKuyk P.A."/>
            <person name="Wortman J."/>
            <person name="Dyer P.S."/>
            <person name="Grigoriev I.V."/>
        </authorList>
    </citation>
    <scope>NUCLEOTIDE SEQUENCE [LARGE SCALE GENOMIC DNA]</scope>
    <source>
        <strain evidence="3">CBS 101740 / IMI 381727 / IBT 21946</strain>
    </source>
</reference>
<evidence type="ECO:0000313" key="2">
    <source>
        <dbReference type="EMBL" id="OJJ71182.1"/>
    </source>
</evidence>
<dbReference type="AlphaFoldDB" id="A0A1L9UHU1"/>
<dbReference type="RefSeq" id="XP_067478430.1">
    <property type="nucleotide sequence ID" value="XM_067628929.1"/>
</dbReference>
<keyword evidence="3" id="KW-1185">Reference proteome</keyword>
<dbReference type="OMA" id="ACHVRYF"/>
<name>A0A1L9UHU1_ASPBC</name>
<accession>A0A1L9UHU1</accession>
<proteinExistence type="predicted"/>
<feature type="region of interest" description="Disordered" evidence="1">
    <location>
        <begin position="25"/>
        <end position="49"/>
    </location>
</feature>
<dbReference type="OrthoDB" id="4179303at2759"/>
<organism evidence="2 3">
    <name type="scientific">Aspergillus brasiliensis (strain CBS 101740 / IMI 381727 / IBT 21946)</name>
    <dbReference type="NCBI Taxonomy" id="767769"/>
    <lineage>
        <taxon>Eukaryota</taxon>
        <taxon>Fungi</taxon>
        <taxon>Dikarya</taxon>
        <taxon>Ascomycota</taxon>
        <taxon>Pezizomycotina</taxon>
        <taxon>Eurotiomycetes</taxon>
        <taxon>Eurotiomycetidae</taxon>
        <taxon>Eurotiales</taxon>
        <taxon>Aspergillaceae</taxon>
        <taxon>Aspergillus</taxon>
        <taxon>Aspergillus subgen. Circumdati</taxon>
    </lineage>
</organism>